<proteinExistence type="predicted"/>
<name>A0A4C1W300_EUMVA</name>
<reference evidence="1 2" key="1">
    <citation type="journal article" date="2019" name="Commun. Biol.">
        <title>The bagworm genome reveals a unique fibroin gene that provides high tensile strength.</title>
        <authorList>
            <person name="Kono N."/>
            <person name="Nakamura H."/>
            <person name="Ohtoshi R."/>
            <person name="Tomita M."/>
            <person name="Numata K."/>
            <person name="Arakawa K."/>
        </authorList>
    </citation>
    <scope>NUCLEOTIDE SEQUENCE [LARGE SCALE GENOMIC DNA]</scope>
</reference>
<comment type="caution">
    <text evidence="1">The sequence shown here is derived from an EMBL/GenBank/DDBJ whole genome shotgun (WGS) entry which is preliminary data.</text>
</comment>
<sequence length="100" mass="11373">MFCGFNRSFISPIGHRLLDVGLDFREGRSWAAHHLVVCTRPPVCPVGGRSVRGNWSAAPPHRRRGRAAFKFQFFIQWIATQATKRTPPTVRAFTLLRTLL</sequence>
<dbReference type="Proteomes" id="UP000299102">
    <property type="component" value="Unassembled WGS sequence"/>
</dbReference>
<gene>
    <name evidence="1" type="ORF">EVAR_28988_1</name>
</gene>
<evidence type="ECO:0000313" key="1">
    <source>
        <dbReference type="EMBL" id="GBP45240.1"/>
    </source>
</evidence>
<dbReference type="AlphaFoldDB" id="A0A4C1W300"/>
<dbReference type="EMBL" id="BGZK01000467">
    <property type="protein sequence ID" value="GBP45240.1"/>
    <property type="molecule type" value="Genomic_DNA"/>
</dbReference>
<keyword evidence="2" id="KW-1185">Reference proteome</keyword>
<protein>
    <submittedName>
        <fullName evidence="1">Uncharacterized protein</fullName>
    </submittedName>
</protein>
<accession>A0A4C1W300</accession>
<organism evidence="1 2">
    <name type="scientific">Eumeta variegata</name>
    <name type="common">Bagworm moth</name>
    <name type="synonym">Eumeta japonica</name>
    <dbReference type="NCBI Taxonomy" id="151549"/>
    <lineage>
        <taxon>Eukaryota</taxon>
        <taxon>Metazoa</taxon>
        <taxon>Ecdysozoa</taxon>
        <taxon>Arthropoda</taxon>
        <taxon>Hexapoda</taxon>
        <taxon>Insecta</taxon>
        <taxon>Pterygota</taxon>
        <taxon>Neoptera</taxon>
        <taxon>Endopterygota</taxon>
        <taxon>Lepidoptera</taxon>
        <taxon>Glossata</taxon>
        <taxon>Ditrysia</taxon>
        <taxon>Tineoidea</taxon>
        <taxon>Psychidae</taxon>
        <taxon>Oiketicinae</taxon>
        <taxon>Eumeta</taxon>
    </lineage>
</organism>
<evidence type="ECO:0000313" key="2">
    <source>
        <dbReference type="Proteomes" id="UP000299102"/>
    </source>
</evidence>